<dbReference type="CDD" id="cd03219">
    <property type="entry name" value="ABC_Mj1267_LivG_branched"/>
    <property type="match status" value="1"/>
</dbReference>
<dbReference type="EMBL" id="CP129682">
    <property type="protein sequence ID" value="XDS49603.1"/>
    <property type="molecule type" value="Genomic_DNA"/>
</dbReference>
<dbReference type="PANTHER" id="PTHR43820">
    <property type="entry name" value="HIGH-AFFINITY BRANCHED-CHAIN AMINO ACID TRANSPORT ATP-BINDING PROTEIN LIVF"/>
    <property type="match status" value="1"/>
</dbReference>
<evidence type="ECO:0000256" key="3">
    <source>
        <dbReference type="ARBA" id="ARBA00022741"/>
    </source>
</evidence>
<dbReference type="PANTHER" id="PTHR43820:SF4">
    <property type="entry name" value="HIGH-AFFINITY BRANCHED-CHAIN AMINO ACID TRANSPORT ATP-BINDING PROTEIN LIVF"/>
    <property type="match status" value="1"/>
</dbReference>
<keyword evidence="5" id="KW-0029">Amino-acid transport</keyword>
<evidence type="ECO:0000259" key="7">
    <source>
        <dbReference type="PROSITE" id="PS50893"/>
    </source>
</evidence>
<dbReference type="GO" id="GO:0015807">
    <property type="term" value="P:L-amino acid transport"/>
    <property type="evidence" value="ECO:0007669"/>
    <property type="project" value="TreeGrafter"/>
</dbReference>
<gene>
    <name evidence="10" type="ORF">QN062_00975</name>
    <name evidence="9" type="ORF">QN216_04980</name>
    <name evidence="8" type="ORF">QN217_05465</name>
</gene>
<evidence type="ECO:0000313" key="8">
    <source>
        <dbReference type="EMBL" id="XDS45615.1"/>
    </source>
</evidence>
<keyword evidence="3" id="KW-0547">Nucleotide-binding</keyword>
<dbReference type="GO" id="GO:0015658">
    <property type="term" value="F:branched-chain amino acid transmembrane transporter activity"/>
    <property type="evidence" value="ECO:0007669"/>
    <property type="project" value="TreeGrafter"/>
</dbReference>
<dbReference type="SUPFAM" id="SSF52540">
    <property type="entry name" value="P-loop containing nucleoside triphosphate hydrolases"/>
    <property type="match status" value="2"/>
</dbReference>
<dbReference type="EMBL" id="CP129675">
    <property type="protein sequence ID" value="XDS45615.1"/>
    <property type="molecule type" value="Genomic_DNA"/>
</dbReference>
<evidence type="ECO:0000313" key="10">
    <source>
        <dbReference type="EMBL" id="XDS50820.1"/>
    </source>
</evidence>
<feature type="region of interest" description="Disordered" evidence="6">
    <location>
        <begin position="1"/>
        <end position="22"/>
    </location>
</feature>
<dbReference type="InterPro" id="IPR027417">
    <property type="entry name" value="P-loop_NTPase"/>
</dbReference>
<dbReference type="GO" id="GO:0016887">
    <property type="term" value="F:ATP hydrolysis activity"/>
    <property type="evidence" value="ECO:0007669"/>
    <property type="project" value="InterPro"/>
</dbReference>
<dbReference type="Pfam" id="PF00005">
    <property type="entry name" value="ABC_tran"/>
    <property type="match status" value="2"/>
</dbReference>
<dbReference type="InterPro" id="IPR017871">
    <property type="entry name" value="ABC_transporter-like_CS"/>
</dbReference>
<evidence type="ECO:0000313" key="9">
    <source>
        <dbReference type="EMBL" id="XDS49603.1"/>
    </source>
</evidence>
<dbReference type="KEGG" id="bfk:QN062_00975"/>
<dbReference type="AlphaFoldDB" id="A0AB39UQC9"/>
<dbReference type="InterPro" id="IPR052156">
    <property type="entry name" value="BCAA_Transport_ATP-bd_LivF"/>
</dbReference>
<proteinExistence type="inferred from homology"/>
<keyword evidence="4 10" id="KW-0067">ATP-binding</keyword>
<reference evidence="10" key="1">
    <citation type="submission" date="2023-07" db="EMBL/GenBank/DDBJ databases">
        <title>Bifidobacterium aquikefiriaerophilum sp. nov. and Bifidobacterium eccum sp. nov., isolated from water kefir.</title>
        <authorList>
            <person name="Breselge S."/>
            <person name="Bellassi P."/>
            <person name="Barcenilla C."/>
            <person name="Alvarez-Ordonez A."/>
            <person name="Morelli L."/>
            <person name="Cotter P.D."/>
        </authorList>
    </citation>
    <scope>NUCLEOTIDE SEQUENCE</scope>
    <source>
        <strain evidence="10">WK012_4_13</strain>
        <strain evidence="9">WK013_4_14</strain>
        <strain evidence="8">WK048_4_13</strain>
    </source>
</reference>
<dbReference type="InterPro" id="IPR003593">
    <property type="entry name" value="AAA+_ATPase"/>
</dbReference>
<dbReference type="InterPro" id="IPR003439">
    <property type="entry name" value="ABC_transporter-like_ATP-bd"/>
</dbReference>
<dbReference type="InterPro" id="IPR032823">
    <property type="entry name" value="BCA_ABC_TP_C"/>
</dbReference>
<dbReference type="SMART" id="SM00382">
    <property type="entry name" value="AAA"/>
    <property type="match status" value="2"/>
</dbReference>
<evidence type="ECO:0000256" key="1">
    <source>
        <dbReference type="ARBA" id="ARBA00005417"/>
    </source>
</evidence>
<comment type="similarity">
    <text evidence="1">Belongs to the ABC transporter superfamily.</text>
</comment>
<dbReference type="Gene3D" id="3.40.50.300">
    <property type="entry name" value="P-loop containing nucleotide triphosphate hydrolases"/>
    <property type="match status" value="2"/>
</dbReference>
<dbReference type="EMBL" id="CP129683">
    <property type="protein sequence ID" value="XDS50820.1"/>
    <property type="molecule type" value="Genomic_DNA"/>
</dbReference>
<organism evidence="10">
    <name type="scientific">Bifidobacterium fermentum</name>
    <dbReference type="NCBI Taxonomy" id="3059035"/>
    <lineage>
        <taxon>Bacteria</taxon>
        <taxon>Bacillati</taxon>
        <taxon>Actinomycetota</taxon>
        <taxon>Actinomycetes</taxon>
        <taxon>Bifidobacteriales</taxon>
        <taxon>Bifidobacteriaceae</taxon>
        <taxon>Bifidobacterium</taxon>
    </lineage>
</organism>
<dbReference type="GO" id="GO:0005524">
    <property type="term" value="F:ATP binding"/>
    <property type="evidence" value="ECO:0007669"/>
    <property type="project" value="UniProtKB-KW"/>
</dbReference>
<keyword evidence="2" id="KW-0813">Transport</keyword>
<feature type="domain" description="ABC transporter" evidence="7">
    <location>
        <begin position="364"/>
        <end position="597"/>
    </location>
</feature>
<dbReference type="RefSeq" id="WP_369341782.1">
    <property type="nucleotide sequence ID" value="NZ_CP129675.1"/>
</dbReference>
<protein>
    <submittedName>
        <fullName evidence="10">ATP-binding cassette domain-containing protein</fullName>
    </submittedName>
</protein>
<evidence type="ECO:0000256" key="5">
    <source>
        <dbReference type="ARBA" id="ARBA00022970"/>
    </source>
</evidence>
<dbReference type="Pfam" id="PF12399">
    <property type="entry name" value="BCA_ABC_TP_C"/>
    <property type="match status" value="1"/>
</dbReference>
<evidence type="ECO:0000256" key="2">
    <source>
        <dbReference type="ARBA" id="ARBA00022448"/>
    </source>
</evidence>
<name>A0AB39UQC9_9BIFI</name>
<dbReference type="PROSITE" id="PS50893">
    <property type="entry name" value="ABC_TRANSPORTER_2"/>
    <property type="match status" value="2"/>
</dbReference>
<feature type="domain" description="ABC transporter" evidence="7">
    <location>
        <begin position="28"/>
        <end position="297"/>
    </location>
</feature>
<evidence type="ECO:0000256" key="4">
    <source>
        <dbReference type="ARBA" id="ARBA00022840"/>
    </source>
</evidence>
<dbReference type="PROSITE" id="PS00211">
    <property type="entry name" value="ABC_TRANSPORTER_1"/>
    <property type="match status" value="1"/>
</dbReference>
<accession>A0AB39UQC9</accession>
<dbReference type="CDD" id="cd03224">
    <property type="entry name" value="ABC_TM1139_LivF_branched"/>
    <property type="match status" value="1"/>
</dbReference>
<sequence>MADNSSHMADSKSLGGQQSNEASRPAILEVNHLDKSFSGVHAVNDISLRIHKGETVGIIGPNGSGKSTTINMISGLFNPDSGEIVFEGTHIEHLRQTAVSDVGIARTFQNGRVFGSMSVDENLEMGLHKVMTASRPWKGLQDYPVVKWASLLGELCLSLIPGPKTRKEMAGVRDGVDQSVKSFGDHLEPMRQHQTYSLSYANKRRTEIGRAMIAEPHLLCLDEPTAGMNQTETTEVMEQLLELKAKGHTMLLVEHKMDFVMALCDWLVVMDNGSIIAEGLPADVRRNPKVINAYLGGDRQVASVDSVDSASSSASEEQGMSSASASLASLASTVEVVPDPLVVDGHQVSEHRKMPISVEHPYILDVQHVDAGYGPVQTLYDVSLNVRAGQIVSLLGGNAVGKTTTMRTVLGLLNPRNGKVIYEGRDIQGVSTEQRIRRGIASVPEARHVFPEMTVTENLLSGAYVRKSGKAIREDIDGIFERFPRLKERHMQLAGTLSGGEQQMLAFGRALMSKPRLICMDEPTMGLSPKLVDEVLQAVKMLRDDLGIAVLLIEQQAELALSIADYGFVLQNGSIVLEGSAASLASNAAVQEAYLGKNA</sequence>
<evidence type="ECO:0000256" key="6">
    <source>
        <dbReference type="SAM" id="MobiDB-lite"/>
    </source>
</evidence>